<dbReference type="Gene3D" id="3.40.50.1240">
    <property type="entry name" value="Phosphoglycerate mutase-like"/>
    <property type="match status" value="1"/>
</dbReference>
<name>A0AAD3H7Z8_9STRA</name>
<dbReference type="SMART" id="SM00855">
    <property type="entry name" value="PGAM"/>
    <property type="match status" value="1"/>
</dbReference>
<dbReference type="Proteomes" id="UP001054902">
    <property type="component" value="Unassembled WGS sequence"/>
</dbReference>
<keyword evidence="3" id="KW-1185">Reference proteome</keyword>
<dbReference type="InterPro" id="IPR029033">
    <property type="entry name" value="His_PPase_superfam"/>
</dbReference>
<reference evidence="2 3" key="1">
    <citation type="journal article" date="2021" name="Sci. Rep.">
        <title>The genome of the diatom Chaetoceros tenuissimus carries an ancient integrated fragment of an extant virus.</title>
        <authorList>
            <person name="Hongo Y."/>
            <person name="Kimura K."/>
            <person name="Takaki Y."/>
            <person name="Yoshida Y."/>
            <person name="Baba S."/>
            <person name="Kobayashi G."/>
            <person name="Nagasaki K."/>
            <person name="Hano T."/>
            <person name="Tomaru Y."/>
        </authorList>
    </citation>
    <scope>NUCLEOTIDE SEQUENCE [LARGE SCALE GENOMIC DNA]</scope>
    <source>
        <strain evidence="2 3">NIES-3715</strain>
    </source>
</reference>
<evidence type="ECO:0008006" key="4">
    <source>
        <dbReference type="Google" id="ProtNLM"/>
    </source>
</evidence>
<dbReference type="InterPro" id="IPR013078">
    <property type="entry name" value="His_Pase_superF_clade-1"/>
</dbReference>
<dbReference type="InterPro" id="IPR051695">
    <property type="entry name" value="Phosphoglycerate_Mutase"/>
</dbReference>
<dbReference type="Pfam" id="PF00300">
    <property type="entry name" value="His_Phos_1"/>
    <property type="match status" value="1"/>
</dbReference>
<comment type="caution">
    <text evidence="2">The sequence shown here is derived from an EMBL/GenBank/DDBJ whole genome shotgun (WGS) entry which is preliminary data.</text>
</comment>
<dbReference type="GO" id="GO:0043456">
    <property type="term" value="P:regulation of pentose-phosphate shunt"/>
    <property type="evidence" value="ECO:0007669"/>
    <property type="project" value="TreeGrafter"/>
</dbReference>
<proteinExistence type="predicted"/>
<dbReference type="CDD" id="cd07067">
    <property type="entry name" value="HP_PGM_like"/>
    <property type="match status" value="1"/>
</dbReference>
<dbReference type="EMBL" id="BLLK01000047">
    <property type="protein sequence ID" value="GFH53358.1"/>
    <property type="molecule type" value="Genomic_DNA"/>
</dbReference>
<gene>
    <name evidence="2" type="ORF">CTEN210_09834</name>
</gene>
<keyword evidence="1" id="KW-0378">Hydrolase</keyword>
<dbReference type="GO" id="GO:0045820">
    <property type="term" value="P:negative regulation of glycolytic process"/>
    <property type="evidence" value="ECO:0007669"/>
    <property type="project" value="TreeGrafter"/>
</dbReference>
<evidence type="ECO:0000256" key="1">
    <source>
        <dbReference type="ARBA" id="ARBA00022801"/>
    </source>
</evidence>
<dbReference type="PANTHER" id="PTHR46517:SF1">
    <property type="entry name" value="FRUCTOSE-2,6-BISPHOSPHATASE TIGAR"/>
    <property type="match status" value="1"/>
</dbReference>
<sequence>MNLKECSKRNEKNSLLLNETKANEAGIVLGQIDSPLTDQGIRQALAANDYYPNYGKKFWKIYASDLPRCKMTCSLIVNGVPYQDGKENHNCNDYHVIYEERLRERAKGCREGLSKKLSYEEAKQICIAKCKELNQEYVEPKHESEEDVLIRFKEWLNSVLHQASQLERNGNEGIDVLAVSHSGTIRIILQQIVGSLIPIDAEVNEWDGKLSVPNTSISILEFSTFNNSQSISVEGIHHVHGREVKVRMLDFTNTNHYKVMKEEPKL</sequence>
<dbReference type="GO" id="GO:0004331">
    <property type="term" value="F:fructose-2,6-bisphosphate 2-phosphatase activity"/>
    <property type="evidence" value="ECO:0007669"/>
    <property type="project" value="TreeGrafter"/>
</dbReference>
<dbReference type="PANTHER" id="PTHR46517">
    <property type="entry name" value="FRUCTOSE-2,6-BISPHOSPHATASE TIGAR"/>
    <property type="match status" value="1"/>
</dbReference>
<dbReference type="AlphaFoldDB" id="A0AAD3H7Z8"/>
<protein>
    <recommendedName>
        <fullName evidence="4">Phosphoglycerate mutase</fullName>
    </recommendedName>
</protein>
<dbReference type="GO" id="GO:0005829">
    <property type="term" value="C:cytosol"/>
    <property type="evidence" value="ECO:0007669"/>
    <property type="project" value="TreeGrafter"/>
</dbReference>
<accession>A0AAD3H7Z8</accession>
<evidence type="ECO:0000313" key="3">
    <source>
        <dbReference type="Proteomes" id="UP001054902"/>
    </source>
</evidence>
<evidence type="ECO:0000313" key="2">
    <source>
        <dbReference type="EMBL" id="GFH53358.1"/>
    </source>
</evidence>
<dbReference type="SUPFAM" id="SSF53254">
    <property type="entry name" value="Phosphoglycerate mutase-like"/>
    <property type="match status" value="1"/>
</dbReference>
<organism evidence="2 3">
    <name type="scientific">Chaetoceros tenuissimus</name>
    <dbReference type="NCBI Taxonomy" id="426638"/>
    <lineage>
        <taxon>Eukaryota</taxon>
        <taxon>Sar</taxon>
        <taxon>Stramenopiles</taxon>
        <taxon>Ochrophyta</taxon>
        <taxon>Bacillariophyta</taxon>
        <taxon>Coscinodiscophyceae</taxon>
        <taxon>Chaetocerotophycidae</taxon>
        <taxon>Chaetocerotales</taxon>
        <taxon>Chaetocerotaceae</taxon>
        <taxon>Chaetoceros</taxon>
    </lineage>
</organism>